<feature type="binding site" evidence="5">
    <location>
        <position position="291"/>
    </location>
    <ligand>
        <name>glyoxylate</name>
        <dbReference type="ChEBI" id="CHEBI:36655"/>
    </ligand>
</feature>
<feature type="binding site" evidence="5">
    <location>
        <position position="264"/>
    </location>
    <ligand>
        <name>FMN</name>
        <dbReference type="ChEBI" id="CHEBI:58210"/>
    </ligand>
</feature>
<dbReference type="Gene3D" id="3.20.20.70">
    <property type="entry name" value="Aldolase class I"/>
    <property type="match status" value="2"/>
</dbReference>
<reference evidence="8" key="1">
    <citation type="submission" date="2020-03" db="EMBL/GenBank/DDBJ databases">
        <title>Draft Genome Sequence of Cylindrodendrum hubeiense.</title>
        <authorList>
            <person name="Buettner E."/>
            <person name="Kellner H."/>
        </authorList>
    </citation>
    <scope>NUCLEOTIDE SEQUENCE</scope>
    <source>
        <strain evidence="8">IHI 201604</strain>
    </source>
</reference>
<proteinExistence type="inferred from homology"/>
<dbReference type="Pfam" id="PF01070">
    <property type="entry name" value="FMN_dh"/>
    <property type="match status" value="2"/>
</dbReference>
<feature type="binding site" evidence="5">
    <location>
        <begin position="345"/>
        <end position="346"/>
    </location>
    <ligand>
        <name>FMN</name>
        <dbReference type="ChEBI" id="CHEBI:58210"/>
    </ligand>
</feature>
<dbReference type="Proteomes" id="UP000722485">
    <property type="component" value="Unassembled WGS sequence"/>
</dbReference>
<dbReference type="InterPro" id="IPR000262">
    <property type="entry name" value="FMN-dep_DH"/>
</dbReference>
<comment type="cofactor">
    <cofactor evidence="1">
        <name>FMN</name>
        <dbReference type="ChEBI" id="CHEBI:58210"/>
    </cofactor>
</comment>
<dbReference type="GO" id="GO:0016491">
    <property type="term" value="F:oxidoreductase activity"/>
    <property type="evidence" value="ECO:0007669"/>
    <property type="project" value="UniProtKB-KW"/>
</dbReference>
<comment type="caution">
    <text evidence="8">The sequence shown here is derived from an EMBL/GenBank/DDBJ whole genome shotgun (WGS) entry which is preliminary data.</text>
</comment>
<feature type="binding site" evidence="5">
    <location>
        <position position="190"/>
    </location>
    <ligand>
        <name>FMN</name>
        <dbReference type="ChEBI" id="CHEBI:58210"/>
    </ligand>
</feature>
<comment type="similarity">
    <text evidence="3">Belongs to the FMN-dependent alpha-hydroxy acid dehydrogenase family.</text>
</comment>
<dbReference type="PANTHER" id="PTHR10578:SF140">
    <property type="entry name" value="FMN HYDROXY ACID DEHYDROGENASE DOMAIN-CONTAINING PROTEIN"/>
    <property type="match status" value="1"/>
</dbReference>
<evidence type="ECO:0000259" key="7">
    <source>
        <dbReference type="PROSITE" id="PS51349"/>
    </source>
</evidence>
<dbReference type="GO" id="GO:0010181">
    <property type="term" value="F:FMN binding"/>
    <property type="evidence" value="ECO:0007669"/>
    <property type="project" value="InterPro"/>
</dbReference>
<evidence type="ECO:0000256" key="2">
    <source>
        <dbReference type="ARBA" id="ARBA00023002"/>
    </source>
</evidence>
<dbReference type="InterPro" id="IPR012133">
    <property type="entry name" value="Alpha-hydoxy_acid_DH_FMN"/>
</dbReference>
<dbReference type="SUPFAM" id="SSF51395">
    <property type="entry name" value="FMN-linked oxidoreductases"/>
    <property type="match status" value="1"/>
</dbReference>
<feature type="binding site" evidence="5">
    <location>
        <position position="192"/>
    </location>
    <ligand>
        <name>glyoxylate</name>
        <dbReference type="ChEBI" id="CHEBI:36655"/>
    </ligand>
</feature>
<dbReference type="InterPro" id="IPR008259">
    <property type="entry name" value="FMN_hydac_DH_AS"/>
</dbReference>
<feature type="binding site" evidence="5">
    <location>
        <position position="286"/>
    </location>
    <ligand>
        <name>FMN</name>
        <dbReference type="ChEBI" id="CHEBI:58210"/>
    </ligand>
</feature>
<feature type="binding site" evidence="5">
    <location>
        <position position="227"/>
    </location>
    <ligand>
        <name>glyoxylate</name>
        <dbReference type="ChEBI" id="CHEBI:36655"/>
    </ligand>
</feature>
<evidence type="ECO:0000313" key="8">
    <source>
        <dbReference type="EMBL" id="KAF7552992.1"/>
    </source>
</evidence>
<dbReference type="InterPro" id="IPR013785">
    <property type="entry name" value="Aldolase_TIM"/>
</dbReference>
<evidence type="ECO:0000256" key="3">
    <source>
        <dbReference type="ARBA" id="ARBA00024042"/>
    </source>
</evidence>
<dbReference type="PROSITE" id="PS00557">
    <property type="entry name" value="FMN_HYDROXY_ACID_DH_1"/>
    <property type="match status" value="1"/>
</dbReference>
<sequence>MRSFFVPTILVSGALAARPFLNEPDTGLEQVLGNTAEGSLPDLTDMVGLPDFDWAARNYLPLQNYTYYRNGAAGEWSYRNNMEVFNRYNFIPSVMNDVTEIEDSLSTTILGHNFTAPFYISPCGSGIYGHPNAELNFVKGAAAGGILYIVGNYPSLLSYRANIPRPSGYASLSIEEIHAAKAQGQVVFQQLYLTKNDTETQDLFDRSKEAGADALVFTVDAPIFGTRQRAARLDVSLASSSYRYITWDYYKKLQSMTDLPIIVKGIMSVKDAKLAVKHKVPAIVLSNHGGRQLDGAPSALEVALEIYKKAPEVFEETEVYADGGVRYGTDALKLLALGVKAIGLGRPFMYSNVFGQEGVERAIALMKKELAVDAANLGLSDLKEIDASYVQWTHNDWSG</sequence>
<dbReference type="PROSITE" id="PS51349">
    <property type="entry name" value="FMN_HYDROXY_ACID_DH_2"/>
    <property type="match status" value="1"/>
</dbReference>
<feature type="signal peptide" evidence="6">
    <location>
        <begin position="1"/>
        <end position="16"/>
    </location>
</feature>
<feature type="domain" description="FMN hydroxy acid dehydrogenase" evidence="7">
    <location>
        <begin position="41"/>
        <end position="395"/>
    </location>
</feature>
<feature type="binding site" evidence="5">
    <location>
        <position position="288"/>
    </location>
    <ligand>
        <name>glyoxylate</name>
        <dbReference type="ChEBI" id="CHEBI:36655"/>
    </ligand>
</feature>
<evidence type="ECO:0000256" key="4">
    <source>
        <dbReference type="PIRSR" id="PIRSR000138-1"/>
    </source>
</evidence>
<dbReference type="InterPro" id="IPR037396">
    <property type="entry name" value="FMN_HAD"/>
</dbReference>
<keyword evidence="6" id="KW-0732">Signal</keyword>
<feature type="active site" description="Proton acceptor" evidence="4">
    <location>
        <position position="288"/>
    </location>
</feature>
<feature type="binding site" evidence="5">
    <location>
        <begin position="322"/>
        <end position="326"/>
    </location>
    <ligand>
        <name>FMN</name>
        <dbReference type="ChEBI" id="CHEBI:58210"/>
    </ligand>
</feature>
<feature type="binding site" evidence="5">
    <location>
        <position position="67"/>
    </location>
    <ligand>
        <name>glyoxylate</name>
        <dbReference type="ChEBI" id="CHEBI:36655"/>
    </ligand>
</feature>
<feature type="binding site" evidence="5">
    <location>
        <position position="167"/>
    </location>
    <ligand>
        <name>glyoxylate</name>
        <dbReference type="ChEBI" id="CHEBI:36655"/>
    </ligand>
</feature>
<protein>
    <recommendedName>
        <fullName evidence="7">FMN hydroxy acid dehydrogenase domain-containing protein</fullName>
    </recommendedName>
</protein>
<feature type="binding site" evidence="5">
    <location>
        <position position="218"/>
    </location>
    <ligand>
        <name>FMN</name>
        <dbReference type="ChEBI" id="CHEBI:58210"/>
    </ligand>
</feature>
<evidence type="ECO:0000256" key="1">
    <source>
        <dbReference type="ARBA" id="ARBA00001917"/>
    </source>
</evidence>
<feature type="binding site" evidence="5">
    <location>
        <begin position="122"/>
        <end position="124"/>
    </location>
    <ligand>
        <name>FMN</name>
        <dbReference type="ChEBI" id="CHEBI:58210"/>
    </ligand>
</feature>
<keyword evidence="5" id="KW-0285">Flavoprotein</keyword>
<dbReference type="PIRSF" id="PIRSF000138">
    <property type="entry name" value="Al-hdrx_acd_dh"/>
    <property type="match status" value="1"/>
</dbReference>
<dbReference type="EMBL" id="JAANBB010000052">
    <property type="protein sequence ID" value="KAF7552992.1"/>
    <property type="molecule type" value="Genomic_DNA"/>
</dbReference>
<gene>
    <name evidence="8" type="ORF">G7Z17_g3943</name>
</gene>
<evidence type="ECO:0000313" key="9">
    <source>
        <dbReference type="Proteomes" id="UP000722485"/>
    </source>
</evidence>
<keyword evidence="2" id="KW-0560">Oxidoreductase</keyword>
<feature type="chain" id="PRO_5040426215" description="FMN hydroxy acid dehydrogenase domain-containing protein" evidence="6">
    <location>
        <begin position="17"/>
        <end position="399"/>
    </location>
</feature>
<accession>A0A9P5HFU7</accession>
<dbReference type="PANTHER" id="PTHR10578">
    <property type="entry name" value="S -2-HYDROXY-ACID OXIDASE-RELATED"/>
    <property type="match status" value="1"/>
</dbReference>
<keyword evidence="9" id="KW-1185">Reference proteome</keyword>
<organism evidence="8 9">
    <name type="scientific">Cylindrodendrum hubeiense</name>
    <dbReference type="NCBI Taxonomy" id="595255"/>
    <lineage>
        <taxon>Eukaryota</taxon>
        <taxon>Fungi</taxon>
        <taxon>Dikarya</taxon>
        <taxon>Ascomycota</taxon>
        <taxon>Pezizomycotina</taxon>
        <taxon>Sordariomycetes</taxon>
        <taxon>Hypocreomycetidae</taxon>
        <taxon>Hypocreales</taxon>
        <taxon>Nectriaceae</taxon>
        <taxon>Cylindrodendrum</taxon>
    </lineage>
</organism>
<dbReference type="OrthoDB" id="1925334at2759"/>
<evidence type="ECO:0000256" key="6">
    <source>
        <dbReference type="SAM" id="SignalP"/>
    </source>
</evidence>
<name>A0A9P5HFU7_9HYPO</name>
<evidence type="ECO:0000256" key="5">
    <source>
        <dbReference type="PIRSR" id="PIRSR000138-2"/>
    </source>
</evidence>
<dbReference type="AlphaFoldDB" id="A0A9P5HFU7"/>
<keyword evidence="5" id="KW-0288">FMN</keyword>